<organism evidence="2 3">
    <name type="scientific">Polaribacter glomeratus</name>
    <dbReference type="NCBI Taxonomy" id="102"/>
    <lineage>
        <taxon>Bacteria</taxon>
        <taxon>Pseudomonadati</taxon>
        <taxon>Bacteroidota</taxon>
        <taxon>Flavobacteriia</taxon>
        <taxon>Flavobacteriales</taxon>
        <taxon>Flavobacteriaceae</taxon>
    </lineage>
</organism>
<keyword evidence="1" id="KW-0812">Transmembrane</keyword>
<evidence type="ECO:0000256" key="1">
    <source>
        <dbReference type="SAM" id="Phobius"/>
    </source>
</evidence>
<gene>
    <name evidence="2" type="ORF">BTO16_08525</name>
</gene>
<accession>A0A2S7WYF1</accession>
<reference evidence="2 3" key="1">
    <citation type="submission" date="2016-12" db="EMBL/GenBank/DDBJ databases">
        <title>Trade-off between light-utilization and light-protection in marine flavobacteria.</title>
        <authorList>
            <person name="Kumagai Y."/>
            <person name="Yoshizawa S."/>
            <person name="Kogure K."/>
            <person name="Iwasaki W."/>
        </authorList>
    </citation>
    <scope>NUCLEOTIDE SEQUENCE [LARGE SCALE GENOMIC DNA]</scope>
    <source>
        <strain evidence="2 3">ATCC 43844</strain>
    </source>
</reference>
<dbReference type="Pfam" id="PF20503">
    <property type="entry name" value="DUF6730"/>
    <property type="match status" value="1"/>
</dbReference>
<evidence type="ECO:0000313" key="3">
    <source>
        <dbReference type="Proteomes" id="UP000239068"/>
    </source>
</evidence>
<sequence length="155" mass="18373">MAKIEEITALMINEIDTFKSSVSQLQKVLPSIQKEVAKIENIHIKVDTSSYDQKFSQLLHKIELNYARQTNQLEQFKDKLKKRITIPNWVIIIFTTFVSLLLISSLYNFYHYKNAVKIKNEAYQKGKTQIETHIISFFDAYPNSYKTYKKWQDEK</sequence>
<keyword evidence="3" id="KW-1185">Reference proteome</keyword>
<protein>
    <submittedName>
        <fullName evidence="2">Uncharacterized protein</fullName>
    </submittedName>
</protein>
<proteinExistence type="predicted"/>
<comment type="caution">
    <text evidence="2">The sequence shown here is derived from an EMBL/GenBank/DDBJ whole genome shotgun (WGS) entry which is preliminary data.</text>
</comment>
<evidence type="ECO:0000313" key="2">
    <source>
        <dbReference type="EMBL" id="PQJ82617.1"/>
    </source>
</evidence>
<feature type="transmembrane region" description="Helical" evidence="1">
    <location>
        <begin position="89"/>
        <end position="110"/>
    </location>
</feature>
<keyword evidence="1" id="KW-0472">Membrane</keyword>
<dbReference type="AlphaFoldDB" id="A0A2S7WYF1"/>
<dbReference type="Proteomes" id="UP000239068">
    <property type="component" value="Unassembled WGS sequence"/>
</dbReference>
<name>A0A2S7WYF1_9FLAO</name>
<keyword evidence="1" id="KW-1133">Transmembrane helix</keyword>
<dbReference type="InterPro" id="IPR046617">
    <property type="entry name" value="DUF6730"/>
</dbReference>
<dbReference type="RefSeq" id="WP_105021169.1">
    <property type="nucleotide sequence ID" value="NZ_MSCM01000001.1"/>
</dbReference>
<dbReference type="EMBL" id="MSCM01000001">
    <property type="protein sequence ID" value="PQJ82617.1"/>
    <property type="molecule type" value="Genomic_DNA"/>
</dbReference>
<dbReference type="OrthoDB" id="1435509at2"/>